<gene>
    <name evidence="1" type="ORF">GCM10017581_061380</name>
</gene>
<organism evidence="1 2">
    <name type="scientific">Dactylosporangium matsuzakiense</name>
    <dbReference type="NCBI Taxonomy" id="53360"/>
    <lineage>
        <taxon>Bacteria</taxon>
        <taxon>Bacillati</taxon>
        <taxon>Actinomycetota</taxon>
        <taxon>Actinomycetes</taxon>
        <taxon>Micromonosporales</taxon>
        <taxon>Micromonosporaceae</taxon>
        <taxon>Dactylosporangium</taxon>
    </lineage>
</organism>
<name>A0A9W6NPM5_9ACTN</name>
<dbReference type="Proteomes" id="UP001143480">
    <property type="component" value="Unassembled WGS sequence"/>
</dbReference>
<dbReference type="AlphaFoldDB" id="A0A9W6NPM5"/>
<evidence type="ECO:0000313" key="2">
    <source>
        <dbReference type="Proteomes" id="UP001143480"/>
    </source>
</evidence>
<reference evidence="1" key="2">
    <citation type="submission" date="2023-01" db="EMBL/GenBank/DDBJ databases">
        <authorList>
            <person name="Sun Q."/>
            <person name="Evtushenko L."/>
        </authorList>
    </citation>
    <scope>NUCLEOTIDE SEQUENCE</scope>
    <source>
        <strain evidence="1">VKM Ac-1321</strain>
    </source>
</reference>
<evidence type="ECO:0000313" key="1">
    <source>
        <dbReference type="EMBL" id="GLL04391.1"/>
    </source>
</evidence>
<keyword evidence="2" id="KW-1185">Reference proteome</keyword>
<sequence>MTWGRIQHPVDPGTVCELVLQASPMFALGGDPVSARLCANLREAADSSDAPSFYECFLRFCRRPIPRGDGYEPWRNSIDLTMRAGEEIAYCGRRRTGPVTA</sequence>
<reference evidence="1" key="1">
    <citation type="journal article" date="2014" name="Int. J. Syst. Evol. Microbiol.">
        <title>Complete genome sequence of Corynebacterium casei LMG S-19264T (=DSM 44701T), isolated from a smear-ripened cheese.</title>
        <authorList>
            <consortium name="US DOE Joint Genome Institute (JGI-PGF)"/>
            <person name="Walter F."/>
            <person name="Albersmeier A."/>
            <person name="Kalinowski J."/>
            <person name="Ruckert C."/>
        </authorList>
    </citation>
    <scope>NUCLEOTIDE SEQUENCE</scope>
    <source>
        <strain evidence="1">VKM Ac-1321</strain>
    </source>
</reference>
<dbReference type="RefSeq" id="WP_261962524.1">
    <property type="nucleotide sequence ID" value="NZ_BAAAXA010000001.1"/>
</dbReference>
<accession>A0A9W6NPM5</accession>
<protein>
    <submittedName>
        <fullName evidence="1">Uncharacterized protein</fullName>
    </submittedName>
</protein>
<dbReference type="EMBL" id="BSFP01000044">
    <property type="protein sequence ID" value="GLL04391.1"/>
    <property type="molecule type" value="Genomic_DNA"/>
</dbReference>
<proteinExistence type="predicted"/>
<comment type="caution">
    <text evidence="1">The sequence shown here is derived from an EMBL/GenBank/DDBJ whole genome shotgun (WGS) entry which is preliminary data.</text>
</comment>